<dbReference type="STRING" id="180197.SAMN02982919_02234"/>
<reference evidence="1 2" key="1">
    <citation type="submission" date="2016-10" db="EMBL/GenBank/DDBJ databases">
        <authorList>
            <person name="de Groot N.N."/>
        </authorList>
    </citation>
    <scope>NUCLEOTIDE SEQUENCE [LARGE SCALE GENOMIC DNA]</scope>
    <source>
        <strain evidence="1 2">ATCC 35958</strain>
    </source>
</reference>
<proteinExistence type="predicted"/>
<dbReference type="AlphaFoldDB" id="A0A1H9NJN4"/>
<sequence>MCHWADVLRSGKKVRCKSVGELADALNIQSEQLSSDPPNTLLADKHNARLRELGARIATINEGWPFPYYIITPPTYQ</sequence>
<keyword evidence="2" id="KW-1185">Reference proteome</keyword>
<protein>
    <submittedName>
        <fullName evidence="1">Uncharacterized protein</fullName>
    </submittedName>
</protein>
<dbReference type="RefSeq" id="WP_143059639.1">
    <property type="nucleotide sequence ID" value="NZ_FOGD01000007.1"/>
</dbReference>
<organism evidence="1 2">
    <name type="scientific">Giesbergeria anulus</name>
    <dbReference type="NCBI Taxonomy" id="180197"/>
    <lineage>
        <taxon>Bacteria</taxon>
        <taxon>Pseudomonadati</taxon>
        <taxon>Pseudomonadota</taxon>
        <taxon>Betaproteobacteria</taxon>
        <taxon>Burkholderiales</taxon>
        <taxon>Comamonadaceae</taxon>
        <taxon>Giesbergeria</taxon>
    </lineage>
</organism>
<evidence type="ECO:0000313" key="2">
    <source>
        <dbReference type="Proteomes" id="UP000199766"/>
    </source>
</evidence>
<evidence type="ECO:0000313" key="1">
    <source>
        <dbReference type="EMBL" id="SER35875.1"/>
    </source>
</evidence>
<dbReference type="Proteomes" id="UP000199766">
    <property type="component" value="Unassembled WGS sequence"/>
</dbReference>
<name>A0A1H9NJN4_9BURK</name>
<dbReference type="EMBL" id="FOGD01000007">
    <property type="protein sequence ID" value="SER35875.1"/>
    <property type="molecule type" value="Genomic_DNA"/>
</dbReference>
<accession>A0A1H9NJN4</accession>
<gene>
    <name evidence="1" type="ORF">SAMN02982919_02234</name>
</gene>